<evidence type="ECO:0000313" key="6">
    <source>
        <dbReference type="Proteomes" id="UP001209713"/>
    </source>
</evidence>
<dbReference type="Gene3D" id="1.10.10.10">
    <property type="entry name" value="Winged helix-like DNA-binding domain superfamily/Winged helix DNA-binding domain"/>
    <property type="match status" value="1"/>
</dbReference>
<proteinExistence type="predicted"/>
<evidence type="ECO:0000256" key="1">
    <source>
        <dbReference type="ARBA" id="ARBA00023015"/>
    </source>
</evidence>
<keyword evidence="6" id="KW-1185">Reference proteome</keyword>
<evidence type="ECO:0000256" key="3">
    <source>
        <dbReference type="ARBA" id="ARBA00023163"/>
    </source>
</evidence>
<dbReference type="Gene3D" id="1.20.120.530">
    <property type="entry name" value="GntR ligand-binding domain-like"/>
    <property type="match status" value="1"/>
</dbReference>
<dbReference type="PANTHER" id="PTHR43537">
    <property type="entry name" value="TRANSCRIPTIONAL REGULATOR, GNTR FAMILY"/>
    <property type="match status" value="1"/>
</dbReference>
<dbReference type="RefSeq" id="WP_263530277.1">
    <property type="nucleotide sequence ID" value="NZ_JAOVZB010000003.1"/>
</dbReference>
<dbReference type="SUPFAM" id="SSF46785">
    <property type="entry name" value="Winged helix' DNA-binding domain"/>
    <property type="match status" value="1"/>
</dbReference>
<dbReference type="InterPro" id="IPR008920">
    <property type="entry name" value="TF_FadR/GntR_C"/>
</dbReference>
<dbReference type="InterPro" id="IPR036390">
    <property type="entry name" value="WH_DNA-bd_sf"/>
</dbReference>
<comment type="caution">
    <text evidence="5">The sequence shown here is derived from an EMBL/GenBank/DDBJ whole genome shotgun (WGS) entry which is preliminary data.</text>
</comment>
<evidence type="ECO:0000259" key="4">
    <source>
        <dbReference type="PROSITE" id="PS50949"/>
    </source>
</evidence>
<dbReference type="PANTHER" id="PTHR43537:SF41">
    <property type="entry name" value="TRANSCRIPTIONAL REGULATORY PROTEIN"/>
    <property type="match status" value="1"/>
</dbReference>
<dbReference type="Pfam" id="PF07729">
    <property type="entry name" value="FCD"/>
    <property type="match status" value="1"/>
</dbReference>
<feature type="domain" description="HTH gntR-type" evidence="4">
    <location>
        <begin position="1"/>
        <end position="64"/>
    </location>
</feature>
<dbReference type="InterPro" id="IPR036388">
    <property type="entry name" value="WH-like_DNA-bd_sf"/>
</dbReference>
<dbReference type="SMART" id="SM00895">
    <property type="entry name" value="FCD"/>
    <property type="match status" value="1"/>
</dbReference>
<evidence type="ECO:0000256" key="2">
    <source>
        <dbReference type="ARBA" id="ARBA00023125"/>
    </source>
</evidence>
<keyword evidence="2" id="KW-0238">DNA-binding</keyword>
<dbReference type="SUPFAM" id="SSF48008">
    <property type="entry name" value="GntR ligand-binding domain-like"/>
    <property type="match status" value="1"/>
</dbReference>
<dbReference type="PROSITE" id="PS50949">
    <property type="entry name" value="HTH_GNTR"/>
    <property type="match status" value="1"/>
</dbReference>
<sequence>MNVKQQIKEDILNCVLPRGKALRQVELSTRYGVSRIPIRDALLSLKSEGWLSPHGKVGVMIPDLNWREAEDIYLMRSTLEPLLLDKAFSAISSKELEEARQYQSELDGENLSLIRRGELNWAFHQAIYQAANRGTLQRVVESLNKQAIRYLGFQYGPLNYRTTSQSEHSELLLMIENKDKDKALEHLKRHIEKAGALLVNYLKEVQ</sequence>
<dbReference type="SMART" id="SM00345">
    <property type="entry name" value="HTH_GNTR"/>
    <property type="match status" value="1"/>
</dbReference>
<gene>
    <name evidence="5" type="ORF">OFY17_08395</name>
</gene>
<dbReference type="Proteomes" id="UP001209713">
    <property type="component" value="Unassembled WGS sequence"/>
</dbReference>
<keyword evidence="3" id="KW-0804">Transcription</keyword>
<dbReference type="EMBL" id="JAOVZB010000003">
    <property type="protein sequence ID" value="MCV2402897.1"/>
    <property type="molecule type" value="Genomic_DNA"/>
</dbReference>
<accession>A0ABT2YSN0</accession>
<evidence type="ECO:0000313" key="5">
    <source>
        <dbReference type="EMBL" id="MCV2402897.1"/>
    </source>
</evidence>
<dbReference type="InterPro" id="IPR011711">
    <property type="entry name" value="GntR_C"/>
</dbReference>
<dbReference type="InterPro" id="IPR000524">
    <property type="entry name" value="Tscrpt_reg_HTH_GntR"/>
</dbReference>
<keyword evidence="1" id="KW-0805">Transcription regulation</keyword>
<dbReference type="Pfam" id="PF00392">
    <property type="entry name" value="GntR"/>
    <property type="match status" value="1"/>
</dbReference>
<organism evidence="5 6">
    <name type="scientific">Marinomonas sargassi</name>
    <dbReference type="NCBI Taxonomy" id="2984494"/>
    <lineage>
        <taxon>Bacteria</taxon>
        <taxon>Pseudomonadati</taxon>
        <taxon>Pseudomonadota</taxon>
        <taxon>Gammaproteobacteria</taxon>
        <taxon>Oceanospirillales</taxon>
        <taxon>Oceanospirillaceae</taxon>
        <taxon>Marinomonas</taxon>
    </lineage>
</organism>
<protein>
    <submittedName>
        <fullName evidence="5">GntR family transcriptional regulator</fullName>
    </submittedName>
</protein>
<reference evidence="5 6" key="1">
    <citation type="submission" date="2022-10" db="EMBL/GenBank/DDBJ databases">
        <title>Marinomonas transparenta sp. nov. and Marinomonas sargassi sp. nov., isolated from marine alga (Sargassum natans (L.) Gaillon).</title>
        <authorList>
            <person name="Wang Y."/>
        </authorList>
    </citation>
    <scope>NUCLEOTIDE SEQUENCE [LARGE SCALE GENOMIC DNA]</scope>
    <source>
        <strain evidence="5 6">C2222</strain>
    </source>
</reference>
<name>A0ABT2YSN0_9GAMM</name>